<dbReference type="SUPFAM" id="SSF56003">
    <property type="entry name" value="Molybdenum cofactor-binding domain"/>
    <property type="match status" value="2"/>
</dbReference>
<dbReference type="InterPro" id="IPR000674">
    <property type="entry name" value="Ald_Oxase/Xan_DH_a/b"/>
</dbReference>
<protein>
    <submittedName>
        <fullName evidence="3">Aldehyde dehydrogenase</fullName>
    </submittedName>
</protein>
<accession>A0AB73FU13</accession>
<dbReference type="PANTHER" id="PTHR47495:SF2">
    <property type="entry name" value="ALDEHYDE DEHYDROGENASE"/>
    <property type="match status" value="1"/>
</dbReference>
<organism evidence="3 4">
    <name type="scientific">Burkholderia ubonensis</name>
    <dbReference type="NCBI Taxonomy" id="101571"/>
    <lineage>
        <taxon>Bacteria</taxon>
        <taxon>Pseudomonadati</taxon>
        <taxon>Pseudomonadota</taxon>
        <taxon>Betaproteobacteria</taxon>
        <taxon>Burkholderiales</taxon>
        <taxon>Burkholderiaceae</taxon>
        <taxon>Burkholderia</taxon>
        <taxon>Burkholderia cepacia complex</taxon>
    </lineage>
</organism>
<dbReference type="GO" id="GO:0016491">
    <property type="term" value="F:oxidoreductase activity"/>
    <property type="evidence" value="ECO:0007669"/>
    <property type="project" value="InterPro"/>
</dbReference>
<dbReference type="Gene3D" id="3.90.1170.50">
    <property type="entry name" value="Aldehyde oxidase/xanthine dehydrogenase, a/b hammerhead"/>
    <property type="match status" value="1"/>
</dbReference>
<dbReference type="PANTHER" id="PTHR47495">
    <property type="entry name" value="ALDEHYDE DEHYDROGENASE"/>
    <property type="match status" value="1"/>
</dbReference>
<proteinExistence type="predicted"/>
<evidence type="ECO:0000313" key="4">
    <source>
        <dbReference type="Proteomes" id="UP000061665"/>
    </source>
</evidence>
<dbReference type="InterPro" id="IPR012368">
    <property type="entry name" value="OxRdtase_Mopterin-bd_su_IorB"/>
</dbReference>
<feature type="transmembrane region" description="Helical" evidence="1">
    <location>
        <begin position="20"/>
        <end position="40"/>
    </location>
</feature>
<feature type="domain" description="Aldehyde oxidase/xanthine dehydrogenase a/b hammerhead" evidence="2">
    <location>
        <begin position="232"/>
        <end position="310"/>
    </location>
</feature>
<evidence type="ECO:0000259" key="2">
    <source>
        <dbReference type="SMART" id="SM01008"/>
    </source>
</evidence>
<dbReference type="InterPro" id="IPR052516">
    <property type="entry name" value="N-heterocyclic_Hydroxylase"/>
</dbReference>
<keyword evidence="1" id="KW-0472">Membrane</keyword>
<evidence type="ECO:0000313" key="3">
    <source>
        <dbReference type="EMBL" id="KVM21106.1"/>
    </source>
</evidence>
<dbReference type="InterPro" id="IPR046867">
    <property type="entry name" value="AldOxase/xan_DH_MoCoBD2"/>
</dbReference>
<dbReference type="Gene3D" id="3.30.365.10">
    <property type="entry name" value="Aldehyde oxidase/xanthine dehydrogenase, molybdopterin binding domain"/>
    <property type="match status" value="4"/>
</dbReference>
<dbReference type="SMART" id="SM01008">
    <property type="entry name" value="Ald_Xan_dh_C"/>
    <property type="match status" value="1"/>
</dbReference>
<dbReference type="Pfam" id="PF02738">
    <property type="entry name" value="MoCoBD_1"/>
    <property type="match status" value="1"/>
</dbReference>
<reference evidence="3 4" key="1">
    <citation type="submission" date="2015-11" db="EMBL/GenBank/DDBJ databases">
        <title>Expanding the genomic diversity of Burkholderia species for the development of highly accurate diagnostics.</title>
        <authorList>
            <person name="Sahl J."/>
            <person name="Keim P."/>
            <person name="Wagner D."/>
        </authorList>
    </citation>
    <scope>NUCLEOTIDE SEQUENCE [LARGE SCALE GENOMIC DNA]</scope>
    <source>
        <strain evidence="3 4">MSMB2058</strain>
    </source>
</reference>
<dbReference type="InterPro" id="IPR037165">
    <property type="entry name" value="AldOxase/xan_DH_Mopterin-bd_sf"/>
</dbReference>
<dbReference type="InterPro" id="IPR008274">
    <property type="entry name" value="AldOxase/xan_DH_MoCoBD1"/>
</dbReference>
<comment type="caution">
    <text evidence="3">The sequence shown here is derived from an EMBL/GenBank/DDBJ whole genome shotgun (WGS) entry which is preliminary data.</text>
</comment>
<dbReference type="EMBL" id="LOZE01000133">
    <property type="protein sequence ID" value="KVM21106.1"/>
    <property type="molecule type" value="Genomic_DNA"/>
</dbReference>
<keyword evidence="1" id="KW-1133">Transmembrane helix</keyword>
<dbReference type="Proteomes" id="UP000061665">
    <property type="component" value="Unassembled WGS sequence"/>
</dbReference>
<dbReference type="AlphaFoldDB" id="A0AB73FU13"/>
<dbReference type="InterPro" id="IPR006311">
    <property type="entry name" value="TAT_signal"/>
</dbReference>
<dbReference type="RefSeq" id="WP_059727332.1">
    <property type="nucleotide sequence ID" value="NZ_LOYI01000128.1"/>
</dbReference>
<gene>
    <name evidence="3" type="ORF">WJ53_00175</name>
</gene>
<dbReference type="PIRSF" id="PIRSF036389">
    <property type="entry name" value="IOR_B"/>
    <property type="match status" value="1"/>
</dbReference>
<keyword evidence="1" id="KW-0812">Transmembrane</keyword>
<evidence type="ECO:0000256" key="1">
    <source>
        <dbReference type="SAM" id="Phobius"/>
    </source>
</evidence>
<sequence>MRVPDDFMEQGFSRRDFLRLGISVGVCAGGGLLLSVSFGAPTGQRASLTGNRDTEAANRGQFAPNAFIRIDKSGDVTLIIPKVEMGQGVYTSLSMLLAEELEVSLNAVKLQHAPPNAALYADPILQIQATGGSMSVRAFWEPLRRAGAVARQLLVHAAAKTWSLDPSSCNAAEGVVSHSASGRKLPYGALVEKAALLPVSDSFVKSVTLKNPASFKLIGKPVKRLDSPEKVDGTARYGIDTRLPGMVYAVVVHSPVFGGSVVSVDDRAARTVPGVRQVVKLDNAVAVIGTHTWAARRGANALVIRWNDGTNAGLTTEMLVEDLRRASKKQGAIAKKAGDVVAGLERGKKRLDAVYEQPFLAHATMEPMNCTVHVHDGICEIWAGTQVPTRATDIAAQVTGLPPDRVLLHNFLLGGGFGRRLEVDFIGEAVRIGRQVDAPVKVIWTREEDIQHDMFRPYYLDSLSAALGPDGKPVAWTHRIVGSSIAARWAPQWVKDGVDLDAVDVAASLPYDIPAQLVDYVRQEPRGVPTAFWRGVGALRGTFVVESFIDELANLAGADPVAYRRNLLGKSPRALHVLDVAARSSGWGTPMTKGKGRGVSLMNAFGSYFCMVAEVDVQDGDVRVERVVCAVDCGHVINPNTVEAQMEGGIIFGITAALWGEVTLKDGRVQQGNFNDYRVMRINEAPRIETIIIPSGEAPGGIGEPGTANVVSAVTNAVFAAAGQRVRRLPIGRQLKATQSA</sequence>
<dbReference type="PROSITE" id="PS51318">
    <property type="entry name" value="TAT"/>
    <property type="match status" value="1"/>
</dbReference>
<name>A0AB73FU13_9BURK</name>
<dbReference type="Pfam" id="PF20256">
    <property type="entry name" value="MoCoBD_2"/>
    <property type="match status" value="2"/>
</dbReference>